<accession>A0A6A1UHE2</accession>
<keyword evidence="5" id="KW-0472">Membrane</keyword>
<keyword evidence="1" id="KW-0433">Leucine-rich repeat</keyword>
<feature type="domain" description="Disease resistance protein RPS4B/Roq1-like leucine-rich repeats" evidence="7">
    <location>
        <begin position="67"/>
        <end position="156"/>
    </location>
</feature>
<proteinExistence type="predicted"/>
<evidence type="ECO:0000256" key="3">
    <source>
        <dbReference type="ARBA" id="ARBA00022821"/>
    </source>
</evidence>
<dbReference type="InterPro" id="IPR058546">
    <property type="entry name" value="RPS4B/Roq1-like_LRR"/>
</dbReference>
<feature type="transmembrane region" description="Helical" evidence="5">
    <location>
        <begin position="575"/>
        <end position="594"/>
    </location>
</feature>
<evidence type="ECO:0000313" key="9">
    <source>
        <dbReference type="Proteomes" id="UP000516437"/>
    </source>
</evidence>
<dbReference type="PANTHER" id="PTHR45752:SF195">
    <property type="entry name" value="LEUCINE-RICH REPEAT (LRR) FAMILY PROTEIN-RELATED"/>
    <property type="match status" value="1"/>
</dbReference>
<dbReference type="InterPro" id="IPR032675">
    <property type="entry name" value="LRR_dom_sf"/>
</dbReference>
<comment type="caution">
    <text evidence="8">The sequence shown here is derived from an EMBL/GenBank/DDBJ whole genome shotgun (WGS) entry which is preliminary data.</text>
</comment>
<keyword evidence="5" id="KW-1133">Transmembrane helix</keyword>
<sequence length="596" mass="67051">MVMKFCRCKSLTKFPDLSKTPNLKELTLCHCENLVEVHHSVGLLDKLSYLSLHGCPNLRSFPRSLKLRSLEHLDLKGCSSLQNFPEIECKMEYLTTIYLGYSGIEELPSSIGNVTALQVLDLDCCKNLLHLPSTIIQLQHLEELCLKDCSRLRLMELGDDRQSAASIMSTREDEISSRRELVSLQPPTKSSISNGCSPVVFPLVQKLKLTNWHLAESDFFATCNCSSTLTELNLSGSDVVSLPTCMKIFVQLRFLLLMDCKELQEILELTPNIVSVIATRCTSLESFPEVSKKFQFNTSELPALGWIDLSECHKMVVDVENHMANPLLCKGHLKDYKGLITFPGHQIPVWFSHRKEMSSKCTYCEIKIDGLLHLDEIVGIALCLVIGPIPEINRRYGYTTLLASIIISNDIELDYDITDDHDLCLVDSDVVCLQYLTLESFKIKGEDLGDTLQVEFYGTGSMEFKSCGVHLIRKHVEDVKDHLGMLHEDADHDHLDVPDEEIENSADLILDGIQLSESCHDGDDRNSEANWYPQDTSHPSTLGIKSLDTQGTILDPLSHQEVKDPKEDLDLDRRLGCLSAIFCFLCCLPAFLAIKR</sequence>
<keyword evidence="9" id="KW-1185">Reference proteome</keyword>
<dbReference type="Pfam" id="PF20160">
    <property type="entry name" value="C-JID"/>
    <property type="match status" value="1"/>
</dbReference>
<dbReference type="Gene3D" id="3.80.10.10">
    <property type="entry name" value="Ribonuclease Inhibitor"/>
    <property type="match status" value="2"/>
</dbReference>
<evidence type="ECO:0000256" key="1">
    <source>
        <dbReference type="ARBA" id="ARBA00022614"/>
    </source>
</evidence>
<dbReference type="Proteomes" id="UP000516437">
    <property type="component" value="Unassembled WGS sequence"/>
</dbReference>
<evidence type="ECO:0000313" key="8">
    <source>
        <dbReference type="EMBL" id="KAB1199666.1"/>
    </source>
</evidence>
<keyword evidence="5" id="KW-0812">Transmembrane</keyword>
<evidence type="ECO:0000256" key="4">
    <source>
        <dbReference type="SAM" id="MobiDB-lite"/>
    </source>
</evidence>
<gene>
    <name evidence="8" type="ORF">CJ030_MR0G018457</name>
</gene>
<dbReference type="InterPro" id="IPR050715">
    <property type="entry name" value="LRR-SigEffector_domain"/>
</dbReference>
<evidence type="ECO:0000256" key="2">
    <source>
        <dbReference type="ARBA" id="ARBA00022737"/>
    </source>
</evidence>
<protein>
    <submittedName>
        <fullName evidence="8">TMV resistance protein N</fullName>
    </submittedName>
</protein>
<evidence type="ECO:0000256" key="5">
    <source>
        <dbReference type="SAM" id="Phobius"/>
    </source>
</evidence>
<keyword evidence="2" id="KW-0677">Repeat</keyword>
<evidence type="ECO:0000259" key="7">
    <source>
        <dbReference type="Pfam" id="PF23286"/>
    </source>
</evidence>
<feature type="domain" description="C-JID" evidence="6">
    <location>
        <begin position="342"/>
        <end position="474"/>
    </location>
</feature>
<dbReference type="AlphaFoldDB" id="A0A6A1UHE2"/>
<evidence type="ECO:0000259" key="6">
    <source>
        <dbReference type="Pfam" id="PF20160"/>
    </source>
</evidence>
<dbReference type="PANTHER" id="PTHR45752">
    <property type="entry name" value="LEUCINE-RICH REPEAT-CONTAINING"/>
    <property type="match status" value="1"/>
</dbReference>
<dbReference type="Pfam" id="PF23286">
    <property type="entry name" value="LRR_13"/>
    <property type="match status" value="1"/>
</dbReference>
<name>A0A6A1UHE2_9ROSI</name>
<dbReference type="SUPFAM" id="SSF52058">
    <property type="entry name" value="L domain-like"/>
    <property type="match status" value="1"/>
</dbReference>
<keyword evidence="3" id="KW-0611">Plant defense</keyword>
<reference evidence="8 9" key="1">
    <citation type="journal article" date="2019" name="Plant Biotechnol. J.">
        <title>The red bayberry genome and genetic basis of sex determination.</title>
        <authorList>
            <person name="Jia H.M."/>
            <person name="Jia H.J."/>
            <person name="Cai Q.L."/>
            <person name="Wang Y."/>
            <person name="Zhao H.B."/>
            <person name="Yang W.F."/>
            <person name="Wang G.Y."/>
            <person name="Li Y.H."/>
            <person name="Zhan D.L."/>
            <person name="Shen Y.T."/>
            <person name="Niu Q.F."/>
            <person name="Chang L."/>
            <person name="Qiu J."/>
            <person name="Zhao L."/>
            <person name="Xie H.B."/>
            <person name="Fu W.Y."/>
            <person name="Jin J."/>
            <person name="Li X.W."/>
            <person name="Jiao Y."/>
            <person name="Zhou C.C."/>
            <person name="Tu T."/>
            <person name="Chai C.Y."/>
            <person name="Gao J.L."/>
            <person name="Fan L.J."/>
            <person name="van de Weg E."/>
            <person name="Wang J.Y."/>
            <person name="Gao Z.S."/>
        </authorList>
    </citation>
    <scope>NUCLEOTIDE SEQUENCE [LARGE SCALE GENOMIC DNA]</scope>
    <source>
        <tissue evidence="8">Leaves</tissue>
    </source>
</reference>
<dbReference type="OrthoDB" id="1733683at2759"/>
<organism evidence="8 9">
    <name type="scientific">Morella rubra</name>
    <name type="common">Chinese bayberry</name>
    <dbReference type="NCBI Taxonomy" id="262757"/>
    <lineage>
        <taxon>Eukaryota</taxon>
        <taxon>Viridiplantae</taxon>
        <taxon>Streptophyta</taxon>
        <taxon>Embryophyta</taxon>
        <taxon>Tracheophyta</taxon>
        <taxon>Spermatophyta</taxon>
        <taxon>Magnoliopsida</taxon>
        <taxon>eudicotyledons</taxon>
        <taxon>Gunneridae</taxon>
        <taxon>Pentapetalae</taxon>
        <taxon>rosids</taxon>
        <taxon>fabids</taxon>
        <taxon>Fagales</taxon>
        <taxon>Myricaceae</taxon>
        <taxon>Morella</taxon>
    </lineage>
</organism>
<dbReference type="EMBL" id="RXIC02000430">
    <property type="protein sequence ID" value="KAB1199666.1"/>
    <property type="molecule type" value="Genomic_DNA"/>
</dbReference>
<dbReference type="InterPro" id="IPR045344">
    <property type="entry name" value="C-JID"/>
</dbReference>
<feature type="region of interest" description="Disordered" evidence="4">
    <location>
        <begin position="520"/>
        <end position="542"/>
    </location>
</feature>